<dbReference type="AlphaFoldDB" id="A0A6J7TMH0"/>
<accession>A0A6J7TMH0</accession>
<reference evidence="1" key="1">
    <citation type="submission" date="2020-05" db="EMBL/GenBank/DDBJ databases">
        <authorList>
            <person name="Chiriac C."/>
            <person name="Salcher M."/>
            <person name="Ghai R."/>
            <person name="Kavagutti S V."/>
        </authorList>
    </citation>
    <scope>NUCLEOTIDE SEQUENCE</scope>
</reference>
<organism evidence="1">
    <name type="scientific">freshwater metagenome</name>
    <dbReference type="NCBI Taxonomy" id="449393"/>
    <lineage>
        <taxon>unclassified sequences</taxon>
        <taxon>metagenomes</taxon>
        <taxon>ecological metagenomes</taxon>
    </lineage>
</organism>
<proteinExistence type="predicted"/>
<dbReference type="EMBL" id="CAFBQP010000010">
    <property type="protein sequence ID" value="CAB5055269.1"/>
    <property type="molecule type" value="Genomic_DNA"/>
</dbReference>
<protein>
    <submittedName>
        <fullName evidence="1">Unannotated protein</fullName>
    </submittedName>
</protein>
<name>A0A6J7TMH0_9ZZZZ</name>
<evidence type="ECO:0000313" key="1">
    <source>
        <dbReference type="EMBL" id="CAB5055269.1"/>
    </source>
</evidence>
<sequence length="71" mass="7473">MMVSSGVLAGTQLVDGGAHIVSRAAHPLKLDILQTLRLEAIADSAVPEVGAIRTVGRLMDFEFVLELGLAM</sequence>
<gene>
    <name evidence="1" type="ORF">UFOPK4306_00403</name>
</gene>